<accession>A0A5C4N9S9</accession>
<evidence type="ECO:0000313" key="2">
    <source>
        <dbReference type="Proteomes" id="UP000305709"/>
    </source>
</evidence>
<dbReference type="AlphaFoldDB" id="A0A5C4N9S9"/>
<organism evidence="1 2">
    <name type="scientific">Rubellimicrobium roseum</name>
    <dbReference type="NCBI Taxonomy" id="687525"/>
    <lineage>
        <taxon>Bacteria</taxon>
        <taxon>Pseudomonadati</taxon>
        <taxon>Pseudomonadota</taxon>
        <taxon>Alphaproteobacteria</taxon>
        <taxon>Rhodobacterales</taxon>
        <taxon>Roseobacteraceae</taxon>
        <taxon>Rubellimicrobium</taxon>
    </lineage>
</organism>
<dbReference type="EMBL" id="VDFV01000025">
    <property type="protein sequence ID" value="TNC68267.1"/>
    <property type="molecule type" value="Genomic_DNA"/>
</dbReference>
<dbReference type="RefSeq" id="WP_139082490.1">
    <property type="nucleotide sequence ID" value="NZ_VDFV01000025.1"/>
</dbReference>
<dbReference type="Proteomes" id="UP000305709">
    <property type="component" value="Unassembled WGS sequence"/>
</dbReference>
<name>A0A5C4N9S9_9RHOB</name>
<reference evidence="1 2" key="1">
    <citation type="submission" date="2019-06" db="EMBL/GenBank/DDBJ databases">
        <authorList>
            <person name="Jiang L."/>
        </authorList>
    </citation>
    <scope>NUCLEOTIDE SEQUENCE [LARGE SCALE GENOMIC DNA]</scope>
    <source>
        <strain evidence="1 2">YIM 48858</strain>
    </source>
</reference>
<gene>
    <name evidence="1" type="ORF">FHG71_14885</name>
</gene>
<proteinExistence type="predicted"/>
<sequence>MPGGQTMDPDRHLVNEFMEAKAAIVGFIQQTNEKPDQSQAISWRIACGRANFNLTTWPCC</sequence>
<comment type="caution">
    <text evidence="1">The sequence shown here is derived from an EMBL/GenBank/DDBJ whole genome shotgun (WGS) entry which is preliminary data.</text>
</comment>
<evidence type="ECO:0000313" key="1">
    <source>
        <dbReference type="EMBL" id="TNC68267.1"/>
    </source>
</evidence>
<keyword evidence="2" id="KW-1185">Reference proteome</keyword>
<protein>
    <submittedName>
        <fullName evidence="1">Uncharacterized protein</fullName>
    </submittedName>
</protein>